<evidence type="ECO:0000256" key="1">
    <source>
        <dbReference type="ARBA" id="ARBA00004167"/>
    </source>
</evidence>
<sequence length="78" mass="9058">MSSAELFLCFLIALIVFGPNKLPMLAEHLGKLFRLLNQFKQQATSFWETQLSEIQLKENTRKAEQADARYKKTEPQND</sequence>
<keyword evidence="6" id="KW-0811">Translocation</keyword>
<dbReference type="Gene3D" id="1.20.5.3310">
    <property type="match status" value="1"/>
</dbReference>
<dbReference type="OrthoDB" id="5653976at2"/>
<dbReference type="Proteomes" id="UP000054725">
    <property type="component" value="Unassembled WGS sequence"/>
</dbReference>
<dbReference type="STRING" id="45070.Lnau_1556"/>
<keyword evidence="7" id="KW-0472">Membrane</keyword>
<name>A0A0W0WW86_9GAMM</name>
<dbReference type="EMBL" id="LNYO01000013">
    <property type="protein sequence ID" value="KTD36572.1"/>
    <property type="molecule type" value="Genomic_DNA"/>
</dbReference>
<keyword evidence="3" id="KW-0812">Transmembrane</keyword>
<comment type="subcellular location">
    <subcellularLocation>
        <location evidence="1">Membrane</location>
        <topology evidence="1">Single-pass membrane protein</topology>
    </subcellularLocation>
</comment>
<keyword evidence="4" id="KW-0653">Protein transport</keyword>
<dbReference type="InterPro" id="IPR003369">
    <property type="entry name" value="TatA/B/E"/>
</dbReference>
<evidence type="ECO:0000256" key="4">
    <source>
        <dbReference type="ARBA" id="ARBA00022927"/>
    </source>
</evidence>
<dbReference type="Pfam" id="PF02416">
    <property type="entry name" value="TatA_B_E"/>
    <property type="match status" value="1"/>
</dbReference>
<dbReference type="AlphaFoldDB" id="A0A0W0WW86"/>
<dbReference type="GO" id="GO:0015031">
    <property type="term" value="P:protein transport"/>
    <property type="evidence" value="ECO:0007669"/>
    <property type="project" value="UniProtKB-KW"/>
</dbReference>
<evidence type="ECO:0000256" key="6">
    <source>
        <dbReference type="ARBA" id="ARBA00023010"/>
    </source>
</evidence>
<keyword evidence="5" id="KW-1133">Transmembrane helix</keyword>
<accession>A0A0W0WW86</accession>
<evidence type="ECO:0000256" key="2">
    <source>
        <dbReference type="ARBA" id="ARBA00022448"/>
    </source>
</evidence>
<organism evidence="8 9">
    <name type="scientific">Legionella nautarum</name>
    <dbReference type="NCBI Taxonomy" id="45070"/>
    <lineage>
        <taxon>Bacteria</taxon>
        <taxon>Pseudomonadati</taxon>
        <taxon>Pseudomonadota</taxon>
        <taxon>Gammaproteobacteria</taxon>
        <taxon>Legionellales</taxon>
        <taxon>Legionellaceae</taxon>
        <taxon>Legionella</taxon>
    </lineage>
</organism>
<evidence type="ECO:0000313" key="8">
    <source>
        <dbReference type="EMBL" id="KTD36572.1"/>
    </source>
</evidence>
<proteinExistence type="predicted"/>
<comment type="caution">
    <text evidence="8">The sequence shown here is derived from an EMBL/GenBank/DDBJ whole genome shotgun (WGS) entry which is preliminary data.</text>
</comment>
<evidence type="ECO:0000256" key="3">
    <source>
        <dbReference type="ARBA" id="ARBA00022692"/>
    </source>
</evidence>
<evidence type="ECO:0000256" key="5">
    <source>
        <dbReference type="ARBA" id="ARBA00022989"/>
    </source>
</evidence>
<keyword evidence="2" id="KW-0813">Transport</keyword>
<protein>
    <submittedName>
        <fullName evidence="8">TatB protein (Twin arginine translocation)</fullName>
    </submittedName>
</protein>
<reference evidence="8 9" key="1">
    <citation type="submission" date="2015-11" db="EMBL/GenBank/DDBJ databases">
        <title>Genomic analysis of 38 Legionella species identifies large and diverse effector repertoires.</title>
        <authorList>
            <person name="Burstein D."/>
            <person name="Amaro F."/>
            <person name="Zusman T."/>
            <person name="Lifshitz Z."/>
            <person name="Cohen O."/>
            <person name="Gilbert J.A."/>
            <person name="Pupko T."/>
            <person name="Shuman H.A."/>
            <person name="Segal G."/>
        </authorList>
    </citation>
    <scope>NUCLEOTIDE SEQUENCE [LARGE SCALE GENOMIC DNA]</scope>
    <source>
        <strain evidence="8 9">ATCC 49506</strain>
    </source>
</reference>
<dbReference type="GO" id="GO:0016020">
    <property type="term" value="C:membrane"/>
    <property type="evidence" value="ECO:0007669"/>
    <property type="project" value="UniProtKB-ARBA"/>
</dbReference>
<evidence type="ECO:0000313" key="9">
    <source>
        <dbReference type="Proteomes" id="UP000054725"/>
    </source>
</evidence>
<keyword evidence="9" id="KW-1185">Reference proteome</keyword>
<gene>
    <name evidence="8" type="primary">tatB</name>
    <name evidence="8" type="ORF">Lnau_1556</name>
</gene>
<evidence type="ECO:0000256" key="7">
    <source>
        <dbReference type="ARBA" id="ARBA00023136"/>
    </source>
</evidence>
<dbReference type="PATRIC" id="fig|45070.6.peg.1631"/>
<dbReference type="RefSeq" id="WP_058504555.1">
    <property type="nucleotide sequence ID" value="NZ_CAAAIF010000009.1"/>
</dbReference>